<dbReference type="Pfam" id="PF10108">
    <property type="entry name" value="DNA_pol_B_exo2"/>
    <property type="match status" value="1"/>
</dbReference>
<evidence type="ECO:0000259" key="1">
    <source>
        <dbReference type="Pfam" id="PF10108"/>
    </source>
</evidence>
<keyword evidence="2" id="KW-0540">Nuclease</keyword>
<accession>A0A345PAX6</accession>
<dbReference type="InterPro" id="IPR036397">
    <property type="entry name" value="RNaseH_sf"/>
</dbReference>
<dbReference type="GO" id="GO:0004527">
    <property type="term" value="F:exonuclease activity"/>
    <property type="evidence" value="ECO:0007669"/>
    <property type="project" value="UniProtKB-KW"/>
</dbReference>
<gene>
    <name evidence="2" type="ORF">HYN46_00810</name>
</gene>
<dbReference type="OrthoDB" id="13288at2"/>
<evidence type="ECO:0000313" key="2">
    <source>
        <dbReference type="EMBL" id="AXI04435.1"/>
    </source>
</evidence>
<dbReference type="EMBL" id="CP031222">
    <property type="protein sequence ID" value="AXI04435.1"/>
    <property type="molecule type" value="Genomic_DNA"/>
</dbReference>
<evidence type="ECO:0000313" key="3">
    <source>
        <dbReference type="Proteomes" id="UP000253940"/>
    </source>
</evidence>
<keyword evidence="3" id="KW-1185">Reference proteome</keyword>
<organism evidence="2 3">
    <name type="scientific">Aquirhabdus parva</name>
    <dbReference type="NCBI Taxonomy" id="2283318"/>
    <lineage>
        <taxon>Bacteria</taxon>
        <taxon>Pseudomonadati</taxon>
        <taxon>Pseudomonadota</taxon>
        <taxon>Gammaproteobacteria</taxon>
        <taxon>Moraxellales</taxon>
        <taxon>Moraxellaceae</taxon>
        <taxon>Aquirhabdus</taxon>
    </lineage>
</organism>
<reference evidence="2 3" key="1">
    <citation type="submission" date="2018-07" db="EMBL/GenBank/DDBJ databases">
        <title>Genome sequencing of Moraxellaceae gen. HYN0046.</title>
        <authorList>
            <person name="Kim M."/>
            <person name="Yi H."/>
        </authorList>
    </citation>
    <scope>NUCLEOTIDE SEQUENCE [LARGE SCALE GENOMIC DNA]</scope>
    <source>
        <strain evidence="2 3">HYN0046</strain>
    </source>
</reference>
<dbReference type="CDD" id="cd05782">
    <property type="entry name" value="DNA_polB_like1_exo"/>
    <property type="match status" value="1"/>
</dbReference>
<dbReference type="KEGG" id="mbah:HYN46_00810"/>
<proteinExistence type="predicted"/>
<feature type="domain" description="Predicted 3'-5' exonuclease PolB-like" evidence="1">
    <location>
        <begin position="52"/>
        <end position="260"/>
    </location>
</feature>
<dbReference type="GO" id="GO:0003676">
    <property type="term" value="F:nucleic acid binding"/>
    <property type="evidence" value="ECO:0007669"/>
    <property type="project" value="InterPro"/>
</dbReference>
<dbReference type="Proteomes" id="UP000253940">
    <property type="component" value="Chromosome"/>
</dbReference>
<dbReference type="AlphaFoldDB" id="A0A345PAX6"/>
<dbReference type="InterPro" id="IPR012337">
    <property type="entry name" value="RNaseH-like_sf"/>
</dbReference>
<dbReference type="SUPFAM" id="SSF53098">
    <property type="entry name" value="Ribonuclease H-like"/>
    <property type="match status" value="1"/>
</dbReference>
<dbReference type="InterPro" id="IPR019288">
    <property type="entry name" value="3'-5'_exonuclease_PolB-like"/>
</dbReference>
<dbReference type="Gene3D" id="3.30.420.10">
    <property type="entry name" value="Ribonuclease H-like superfamily/Ribonuclease H"/>
    <property type="match status" value="1"/>
</dbReference>
<keyword evidence="2" id="KW-0269">Exonuclease</keyword>
<sequence>MNQPILVFDIETIPDVKAGQRMHGLDLPTPEALQALSLLRRSEALGRYDGSTDFPRLPFHEVVCISGLWVGSGEMKLFSFSQQDLSERDIIARFFSVFDKHFPTLVSWNGAGFDVPVLLYRAMYHKLSAPRFLDQGEHDTSRRYDNYQNRYQTRHTDLMDAMALFNNRNFQRLDDIAQLFGLPGKQGVSGADVSSQVQAGQWKELKEYCEGDVLNTWLVYLRWQLLRGQLDIADHDEWVQHTRDFLAVHDIHRDGFLKSWV</sequence>
<protein>
    <submittedName>
        <fullName evidence="2">3'-5' exonuclease</fullName>
    </submittedName>
</protein>
<keyword evidence="2" id="KW-0378">Hydrolase</keyword>
<dbReference type="RefSeq" id="WP_114900499.1">
    <property type="nucleotide sequence ID" value="NZ_CP031222.1"/>
</dbReference>
<name>A0A345PAX6_9GAMM</name>